<protein>
    <submittedName>
        <fullName evidence="2">Uncharacterized protein</fullName>
    </submittedName>
</protein>
<evidence type="ECO:0000313" key="3">
    <source>
        <dbReference type="Proteomes" id="UP000762676"/>
    </source>
</evidence>
<evidence type="ECO:0000256" key="1">
    <source>
        <dbReference type="SAM" id="MobiDB-lite"/>
    </source>
</evidence>
<feature type="compositionally biased region" description="Polar residues" evidence="1">
    <location>
        <begin position="39"/>
        <end position="62"/>
    </location>
</feature>
<keyword evidence="3" id="KW-1185">Reference proteome</keyword>
<dbReference type="AlphaFoldDB" id="A0AAV4IZP5"/>
<sequence length="76" mass="7935">MRSVQSALSSARPRSRGHKVTAPSRPRTKLALARRREQGNQGISGAGSLSCNGKKNQALGDTSSKKPAFDVAVASS</sequence>
<proteinExistence type="predicted"/>
<name>A0AAV4IZP5_9GAST</name>
<comment type="caution">
    <text evidence="2">The sequence shown here is derived from an EMBL/GenBank/DDBJ whole genome shotgun (WGS) entry which is preliminary data.</text>
</comment>
<accession>A0AAV4IZP5</accession>
<dbReference type="Proteomes" id="UP000762676">
    <property type="component" value="Unassembled WGS sequence"/>
</dbReference>
<feature type="region of interest" description="Disordered" evidence="1">
    <location>
        <begin position="1"/>
        <end position="76"/>
    </location>
</feature>
<gene>
    <name evidence="2" type="ORF">ElyMa_006751700</name>
</gene>
<organism evidence="2 3">
    <name type="scientific">Elysia marginata</name>
    <dbReference type="NCBI Taxonomy" id="1093978"/>
    <lineage>
        <taxon>Eukaryota</taxon>
        <taxon>Metazoa</taxon>
        <taxon>Spiralia</taxon>
        <taxon>Lophotrochozoa</taxon>
        <taxon>Mollusca</taxon>
        <taxon>Gastropoda</taxon>
        <taxon>Heterobranchia</taxon>
        <taxon>Euthyneura</taxon>
        <taxon>Panpulmonata</taxon>
        <taxon>Sacoglossa</taxon>
        <taxon>Placobranchoidea</taxon>
        <taxon>Plakobranchidae</taxon>
        <taxon>Elysia</taxon>
    </lineage>
</organism>
<dbReference type="EMBL" id="BMAT01013530">
    <property type="protein sequence ID" value="GFS14662.1"/>
    <property type="molecule type" value="Genomic_DNA"/>
</dbReference>
<evidence type="ECO:0000313" key="2">
    <source>
        <dbReference type="EMBL" id="GFS14662.1"/>
    </source>
</evidence>
<reference evidence="2 3" key="1">
    <citation type="journal article" date="2021" name="Elife">
        <title>Chloroplast acquisition without the gene transfer in kleptoplastic sea slugs, Plakobranchus ocellatus.</title>
        <authorList>
            <person name="Maeda T."/>
            <person name="Takahashi S."/>
            <person name="Yoshida T."/>
            <person name="Shimamura S."/>
            <person name="Takaki Y."/>
            <person name="Nagai Y."/>
            <person name="Toyoda A."/>
            <person name="Suzuki Y."/>
            <person name="Arimoto A."/>
            <person name="Ishii H."/>
            <person name="Satoh N."/>
            <person name="Nishiyama T."/>
            <person name="Hasebe M."/>
            <person name="Maruyama T."/>
            <person name="Minagawa J."/>
            <person name="Obokata J."/>
            <person name="Shigenobu S."/>
        </authorList>
    </citation>
    <scope>NUCLEOTIDE SEQUENCE [LARGE SCALE GENOMIC DNA]</scope>
</reference>